<reference evidence="2 3" key="1">
    <citation type="submission" date="2024-02" db="EMBL/GenBank/DDBJ databases">
        <title>High-quality chromosome-scale genome assembly of Pensacola bahiagrass (Paspalum notatum Flugge var. saurae).</title>
        <authorList>
            <person name="Vega J.M."/>
            <person name="Podio M."/>
            <person name="Orjuela J."/>
            <person name="Siena L.A."/>
            <person name="Pessino S.C."/>
            <person name="Combes M.C."/>
            <person name="Mariac C."/>
            <person name="Albertini E."/>
            <person name="Pupilli F."/>
            <person name="Ortiz J.P.A."/>
            <person name="Leblanc O."/>
        </authorList>
    </citation>
    <scope>NUCLEOTIDE SEQUENCE [LARGE SCALE GENOMIC DNA]</scope>
    <source>
        <strain evidence="2">R1</strain>
        <tissue evidence="2">Leaf</tissue>
    </source>
</reference>
<accession>A0AAQ3X9E1</accession>
<feature type="compositionally biased region" description="Basic and acidic residues" evidence="1">
    <location>
        <begin position="445"/>
        <end position="454"/>
    </location>
</feature>
<feature type="region of interest" description="Disordered" evidence="1">
    <location>
        <begin position="430"/>
        <end position="456"/>
    </location>
</feature>
<dbReference type="EMBL" id="CP144752">
    <property type="protein sequence ID" value="WVZ90583.1"/>
    <property type="molecule type" value="Genomic_DNA"/>
</dbReference>
<evidence type="ECO:0000313" key="2">
    <source>
        <dbReference type="EMBL" id="WVZ90583.1"/>
    </source>
</evidence>
<name>A0AAQ3X9E1_PASNO</name>
<protein>
    <submittedName>
        <fullName evidence="2">Uncharacterized protein</fullName>
    </submittedName>
</protein>
<sequence length="535" mass="55957">MEEVGILRAVELTGAGGEGDITGTDGGDFFGGRGEVIGAGEGGTCVGFGGAGGMTVPGPLEHTFVRQSTGCASTGAHSVDGFCSGRSPLMQLLVSLSATGEFTDGMQATGSTVKKLYAKLKFASAGSLQTRSATAPASWLLDTSSCSSLVMLTSPSGSVPTSAFPLTSTTVELTRSASSGGMQPSRRLLRSTSWSSVPAMRPTLRGMHPTKALFASTTTVAVELPRFSGMTPTKRLLLTKMASRSLSKSCGGRAPSKPLYRRSRYLSNGMSSTTAGKPPTKRLLLTSSSWRSDRRLKLLGMMPQKRLELMWKKAMSAELGGEVARDVAAVEVDARDDGGVGVVERRRARHAEVGAHVGADPPAGEVLRVGVDGAAPGLERGVRAAQAAVGEGNVDADVELEVVGEVAVAFPQGQQLPPRDVGRLRVRERGRREQGVAGGEEVHDESEAQVDRRGGAAGGLHCWRGKGQCGRPPLAVVPIWRGEDIGLRRGENMHGGSGGARVPEVAVAVWWSPFFRGKGGTRGQLLRLSVLLSEM</sequence>
<dbReference type="AlphaFoldDB" id="A0AAQ3X9E1"/>
<feature type="non-terminal residue" evidence="2">
    <location>
        <position position="535"/>
    </location>
</feature>
<dbReference type="Proteomes" id="UP001341281">
    <property type="component" value="Chromosome 08"/>
</dbReference>
<organism evidence="2 3">
    <name type="scientific">Paspalum notatum var. saurae</name>
    <dbReference type="NCBI Taxonomy" id="547442"/>
    <lineage>
        <taxon>Eukaryota</taxon>
        <taxon>Viridiplantae</taxon>
        <taxon>Streptophyta</taxon>
        <taxon>Embryophyta</taxon>
        <taxon>Tracheophyta</taxon>
        <taxon>Spermatophyta</taxon>
        <taxon>Magnoliopsida</taxon>
        <taxon>Liliopsida</taxon>
        <taxon>Poales</taxon>
        <taxon>Poaceae</taxon>
        <taxon>PACMAD clade</taxon>
        <taxon>Panicoideae</taxon>
        <taxon>Andropogonodae</taxon>
        <taxon>Paspaleae</taxon>
        <taxon>Paspalinae</taxon>
        <taxon>Paspalum</taxon>
    </lineage>
</organism>
<evidence type="ECO:0000256" key="1">
    <source>
        <dbReference type="SAM" id="MobiDB-lite"/>
    </source>
</evidence>
<evidence type="ECO:0000313" key="3">
    <source>
        <dbReference type="Proteomes" id="UP001341281"/>
    </source>
</evidence>
<proteinExistence type="predicted"/>
<gene>
    <name evidence="2" type="ORF">U9M48_036870</name>
</gene>
<keyword evidence="3" id="KW-1185">Reference proteome</keyword>